<protein>
    <submittedName>
        <fullName evidence="2">Uncharacterized protein</fullName>
    </submittedName>
</protein>
<evidence type="ECO:0000313" key="2">
    <source>
        <dbReference type="EMBL" id="XCO77169.1"/>
    </source>
</evidence>
<dbReference type="EMBL" id="CP159925">
    <property type="protein sequence ID" value="XCO77169.1"/>
    <property type="molecule type" value="Genomic_DNA"/>
</dbReference>
<accession>A0AAU8MVQ1</accession>
<reference evidence="2" key="1">
    <citation type="submission" date="2024-06" db="EMBL/GenBank/DDBJ databases">
        <authorList>
            <person name="Li S."/>
        </authorList>
    </citation>
    <scope>NUCLEOTIDE SEQUENCE</scope>
    <source>
        <strain evidence="2">SR10</strain>
    </source>
</reference>
<feature type="chain" id="PRO_5043874122" evidence="1">
    <location>
        <begin position="24"/>
        <end position="253"/>
    </location>
</feature>
<proteinExistence type="predicted"/>
<feature type="signal peptide" evidence="1">
    <location>
        <begin position="1"/>
        <end position="23"/>
    </location>
</feature>
<name>A0AAU8MVQ1_9GAMM</name>
<organism evidence="2">
    <name type="scientific">Lysobacter firmicutimachus</name>
    <dbReference type="NCBI Taxonomy" id="1792846"/>
    <lineage>
        <taxon>Bacteria</taxon>
        <taxon>Pseudomonadati</taxon>
        <taxon>Pseudomonadota</taxon>
        <taxon>Gammaproteobacteria</taxon>
        <taxon>Lysobacterales</taxon>
        <taxon>Lysobacteraceae</taxon>
        <taxon>Lysobacter</taxon>
    </lineage>
</organism>
<sequence>MNKNVLSLALLALAAAASSAAFAEDSQEETPQEERDYAATLEQMPPRIKAFADHMAELDRRYPDSAQVDPEKFLTEEGEGVALRYCQAIGFDGPCVVEIRDGQEVFVPYVPATAKTAKAGLARWWAWLDPRLFSIGVIPERLNCPSQYPLVQFHHDDEDRRNANGRGGWIGATVSTNNTIWRYCRVDSLRALSYRPLPYFGNQYDYAVLSLGALCPSGARRVIRLQENELWNNQNWNSGGIFPSAQFGNFTMT</sequence>
<dbReference type="AlphaFoldDB" id="A0AAU8MVQ1"/>
<dbReference type="RefSeq" id="WP_363800519.1">
    <property type="nucleotide sequence ID" value="NZ_CP159925.1"/>
</dbReference>
<keyword evidence="1" id="KW-0732">Signal</keyword>
<evidence type="ECO:0000256" key="1">
    <source>
        <dbReference type="SAM" id="SignalP"/>
    </source>
</evidence>
<gene>
    <name evidence="2" type="ORF">ABU614_10415</name>
</gene>